<evidence type="ECO:0000256" key="1">
    <source>
        <dbReference type="SAM" id="Phobius"/>
    </source>
</evidence>
<dbReference type="Pfam" id="PF09335">
    <property type="entry name" value="VTT_dom"/>
    <property type="match status" value="1"/>
</dbReference>
<evidence type="ECO:0000313" key="4">
    <source>
        <dbReference type="Proteomes" id="UP000178059"/>
    </source>
</evidence>
<name>A0A1F6VHJ5_9BACT</name>
<sequence length="195" mass="22029">MKRIKNNLKDWAIRHAEGPHSKFWLSALSFAESSFFPIPPDVLLIGILLSNQARRWLFYSLLTTVMSVFGGLFGYLIGFVFFEAIGGRIIELYSLEAGFEKVQTFYDQNAFWAVFIAAFTPIPYKVFTLAAGVAEINLLAFVLASALGRGLRFLTEGFLLKIFGDKIAGVLYKYFNFFSLLLLVLVLIVLYLILN</sequence>
<dbReference type="PANTHER" id="PTHR42709">
    <property type="entry name" value="ALKALINE PHOSPHATASE LIKE PROTEIN"/>
    <property type="match status" value="1"/>
</dbReference>
<dbReference type="GO" id="GO:0005886">
    <property type="term" value="C:plasma membrane"/>
    <property type="evidence" value="ECO:0007669"/>
    <property type="project" value="TreeGrafter"/>
</dbReference>
<protein>
    <recommendedName>
        <fullName evidence="2">VTT domain-containing protein</fullName>
    </recommendedName>
</protein>
<accession>A0A1F6VHJ5</accession>
<dbReference type="PANTHER" id="PTHR42709:SF11">
    <property type="entry name" value="DEDA FAMILY PROTEIN"/>
    <property type="match status" value="1"/>
</dbReference>
<feature type="transmembrane region" description="Helical" evidence="1">
    <location>
        <begin position="174"/>
        <end position="194"/>
    </location>
</feature>
<dbReference type="AlphaFoldDB" id="A0A1F6VHJ5"/>
<evidence type="ECO:0000259" key="2">
    <source>
        <dbReference type="Pfam" id="PF09335"/>
    </source>
</evidence>
<feature type="transmembrane region" description="Helical" evidence="1">
    <location>
        <begin position="105"/>
        <end position="124"/>
    </location>
</feature>
<dbReference type="STRING" id="1801743.A2824_00735"/>
<feature type="transmembrane region" description="Helical" evidence="1">
    <location>
        <begin position="56"/>
        <end position="85"/>
    </location>
</feature>
<feature type="domain" description="VTT" evidence="2">
    <location>
        <begin position="47"/>
        <end position="155"/>
    </location>
</feature>
<dbReference type="InterPro" id="IPR032816">
    <property type="entry name" value="VTT_dom"/>
</dbReference>
<comment type="caution">
    <text evidence="3">The sequence shown here is derived from an EMBL/GenBank/DDBJ whole genome shotgun (WGS) entry which is preliminary data.</text>
</comment>
<dbReference type="EMBL" id="MFTT01000034">
    <property type="protein sequence ID" value="OGI69092.1"/>
    <property type="molecule type" value="Genomic_DNA"/>
</dbReference>
<gene>
    <name evidence="3" type="ORF">A2824_00735</name>
</gene>
<reference evidence="3 4" key="1">
    <citation type="journal article" date="2016" name="Nat. Commun.">
        <title>Thousands of microbial genomes shed light on interconnected biogeochemical processes in an aquifer system.</title>
        <authorList>
            <person name="Anantharaman K."/>
            <person name="Brown C.T."/>
            <person name="Hug L.A."/>
            <person name="Sharon I."/>
            <person name="Castelle C.J."/>
            <person name="Probst A.J."/>
            <person name="Thomas B.C."/>
            <person name="Singh A."/>
            <person name="Wilkins M.J."/>
            <person name="Karaoz U."/>
            <person name="Brodie E.L."/>
            <person name="Williams K.H."/>
            <person name="Hubbard S.S."/>
            <person name="Banfield J.F."/>
        </authorList>
    </citation>
    <scope>NUCLEOTIDE SEQUENCE [LARGE SCALE GENOMIC DNA]</scope>
</reference>
<organism evidence="3 4">
    <name type="scientific">Candidatus Nomurabacteria bacterium RIFCSPHIGHO2_01_FULL_42_16</name>
    <dbReference type="NCBI Taxonomy" id="1801743"/>
    <lineage>
        <taxon>Bacteria</taxon>
        <taxon>Candidatus Nomuraibacteriota</taxon>
    </lineage>
</organism>
<keyword evidence="1" id="KW-1133">Transmembrane helix</keyword>
<keyword evidence="1" id="KW-0812">Transmembrane</keyword>
<keyword evidence="1" id="KW-0472">Membrane</keyword>
<dbReference type="InterPro" id="IPR051311">
    <property type="entry name" value="DedA_domain"/>
</dbReference>
<proteinExistence type="predicted"/>
<evidence type="ECO:0000313" key="3">
    <source>
        <dbReference type="EMBL" id="OGI69092.1"/>
    </source>
</evidence>
<dbReference type="Proteomes" id="UP000178059">
    <property type="component" value="Unassembled WGS sequence"/>
</dbReference>
<feature type="transmembrane region" description="Helical" evidence="1">
    <location>
        <begin position="136"/>
        <end position="154"/>
    </location>
</feature>